<evidence type="ECO:0000256" key="3">
    <source>
        <dbReference type="ARBA" id="ARBA00022605"/>
    </source>
</evidence>
<keyword evidence="3 10" id="KW-0028">Amino-acid biosynthesis</keyword>
<dbReference type="Proteomes" id="UP000654304">
    <property type="component" value="Unassembled WGS sequence"/>
</dbReference>
<organism evidence="12 13">
    <name type="scientific">Undibacterium curvum</name>
    <dbReference type="NCBI Taxonomy" id="2762294"/>
    <lineage>
        <taxon>Bacteria</taxon>
        <taxon>Pseudomonadati</taxon>
        <taxon>Pseudomonadota</taxon>
        <taxon>Betaproteobacteria</taxon>
        <taxon>Burkholderiales</taxon>
        <taxon>Oxalobacteraceae</taxon>
        <taxon>Undibacterium</taxon>
    </lineage>
</organism>
<keyword evidence="7 10" id="KW-0456">Lyase</keyword>
<gene>
    <name evidence="10 12" type="primary">hisH</name>
    <name evidence="12" type="ORF">H8K43_11755</name>
</gene>
<dbReference type="Pfam" id="PF00117">
    <property type="entry name" value="GATase"/>
    <property type="match status" value="1"/>
</dbReference>
<evidence type="ECO:0000256" key="9">
    <source>
        <dbReference type="ARBA" id="ARBA00049534"/>
    </source>
</evidence>
<evidence type="ECO:0000259" key="11">
    <source>
        <dbReference type="Pfam" id="PF00117"/>
    </source>
</evidence>
<evidence type="ECO:0000256" key="10">
    <source>
        <dbReference type="HAMAP-Rule" id="MF_00278"/>
    </source>
</evidence>
<dbReference type="InterPro" id="IPR029062">
    <property type="entry name" value="Class_I_gatase-like"/>
</dbReference>
<feature type="active site" evidence="10">
    <location>
        <position position="195"/>
    </location>
</feature>
<dbReference type="RefSeq" id="WP_186903994.1">
    <property type="nucleotide sequence ID" value="NZ_JACOGD010000005.1"/>
</dbReference>
<dbReference type="InterPro" id="IPR017926">
    <property type="entry name" value="GATASE"/>
</dbReference>
<feature type="active site" description="Nucleophile" evidence="10">
    <location>
        <position position="82"/>
    </location>
</feature>
<protein>
    <recommendedName>
        <fullName evidence="10">Imidazole glycerol phosphate synthase subunit HisH</fullName>
        <ecNumber evidence="10">4.3.2.10</ecNumber>
    </recommendedName>
    <alternativeName>
        <fullName evidence="10">IGP synthase glutaminase subunit</fullName>
        <ecNumber evidence="10">3.5.1.2</ecNumber>
    </alternativeName>
    <alternativeName>
        <fullName evidence="10">IGP synthase subunit HisH</fullName>
    </alternativeName>
    <alternativeName>
        <fullName evidence="10">ImGP synthase subunit HisH</fullName>
        <shortName evidence="10">IGPS subunit HisH</shortName>
    </alternativeName>
</protein>
<name>A0ABR7A615_9BURK</name>
<evidence type="ECO:0000256" key="1">
    <source>
        <dbReference type="ARBA" id="ARBA00005091"/>
    </source>
</evidence>
<evidence type="ECO:0000256" key="7">
    <source>
        <dbReference type="ARBA" id="ARBA00023239"/>
    </source>
</evidence>
<comment type="subunit">
    <text evidence="2 10">Heterodimer of HisH and HisF.</text>
</comment>
<dbReference type="NCBIfam" id="TIGR01855">
    <property type="entry name" value="IMP_synth_hisH"/>
    <property type="match status" value="1"/>
</dbReference>
<evidence type="ECO:0000256" key="6">
    <source>
        <dbReference type="ARBA" id="ARBA00023102"/>
    </source>
</evidence>
<dbReference type="HAMAP" id="MF_00278">
    <property type="entry name" value="HisH"/>
    <property type="match status" value="1"/>
</dbReference>
<keyword evidence="13" id="KW-1185">Reference proteome</keyword>
<evidence type="ECO:0000313" key="13">
    <source>
        <dbReference type="Proteomes" id="UP000654304"/>
    </source>
</evidence>
<dbReference type="PANTHER" id="PTHR42701">
    <property type="entry name" value="IMIDAZOLE GLYCEROL PHOSPHATE SYNTHASE SUBUNIT HISH"/>
    <property type="match status" value="1"/>
</dbReference>
<comment type="catalytic activity">
    <reaction evidence="8 10">
        <text>5-[(5-phospho-1-deoxy-D-ribulos-1-ylimino)methylamino]-1-(5-phospho-beta-D-ribosyl)imidazole-4-carboxamide + L-glutamine = D-erythro-1-(imidazol-4-yl)glycerol 3-phosphate + 5-amino-1-(5-phospho-beta-D-ribosyl)imidazole-4-carboxamide + L-glutamate + H(+)</text>
        <dbReference type="Rhea" id="RHEA:24793"/>
        <dbReference type="ChEBI" id="CHEBI:15378"/>
        <dbReference type="ChEBI" id="CHEBI:29985"/>
        <dbReference type="ChEBI" id="CHEBI:58278"/>
        <dbReference type="ChEBI" id="CHEBI:58359"/>
        <dbReference type="ChEBI" id="CHEBI:58475"/>
        <dbReference type="ChEBI" id="CHEBI:58525"/>
        <dbReference type="EC" id="4.3.2.10"/>
    </reaction>
</comment>
<comment type="subcellular location">
    <subcellularLocation>
        <location evidence="10">Cytoplasm</location>
    </subcellularLocation>
</comment>
<evidence type="ECO:0000313" key="12">
    <source>
        <dbReference type="EMBL" id="MBC3932354.1"/>
    </source>
</evidence>
<dbReference type="PANTHER" id="PTHR42701:SF1">
    <property type="entry name" value="IMIDAZOLE GLYCEROL PHOSPHATE SYNTHASE SUBUNIT HISH"/>
    <property type="match status" value="1"/>
</dbReference>
<dbReference type="PIRSF" id="PIRSF000495">
    <property type="entry name" value="Amidotransf_hisH"/>
    <property type="match status" value="1"/>
</dbReference>
<dbReference type="PROSITE" id="PS51273">
    <property type="entry name" value="GATASE_TYPE_1"/>
    <property type="match status" value="1"/>
</dbReference>
<feature type="active site" evidence="10">
    <location>
        <position position="197"/>
    </location>
</feature>
<keyword evidence="10" id="KW-0963">Cytoplasm</keyword>
<keyword evidence="4 10" id="KW-0378">Hydrolase</keyword>
<keyword evidence="6 10" id="KW-0368">Histidine biosynthesis</keyword>
<dbReference type="CDD" id="cd01748">
    <property type="entry name" value="GATase1_IGP_Synthase"/>
    <property type="match status" value="1"/>
</dbReference>
<comment type="pathway">
    <text evidence="1 10">Amino-acid biosynthesis; L-histidine biosynthesis; L-histidine from 5-phospho-alpha-D-ribose 1-diphosphate: step 5/9.</text>
</comment>
<evidence type="ECO:0000256" key="5">
    <source>
        <dbReference type="ARBA" id="ARBA00022962"/>
    </source>
</evidence>
<accession>A0ABR7A615</accession>
<evidence type="ECO:0000256" key="8">
    <source>
        <dbReference type="ARBA" id="ARBA00047838"/>
    </source>
</evidence>
<evidence type="ECO:0000256" key="4">
    <source>
        <dbReference type="ARBA" id="ARBA00022801"/>
    </source>
</evidence>
<comment type="catalytic activity">
    <reaction evidence="9 10">
        <text>L-glutamine + H2O = L-glutamate + NH4(+)</text>
        <dbReference type="Rhea" id="RHEA:15889"/>
        <dbReference type="ChEBI" id="CHEBI:15377"/>
        <dbReference type="ChEBI" id="CHEBI:28938"/>
        <dbReference type="ChEBI" id="CHEBI:29985"/>
        <dbReference type="ChEBI" id="CHEBI:58359"/>
        <dbReference type="EC" id="3.5.1.2"/>
    </reaction>
</comment>
<dbReference type="InterPro" id="IPR010139">
    <property type="entry name" value="Imidazole-glycPsynth_HisH"/>
</dbReference>
<dbReference type="EMBL" id="JACOGD010000005">
    <property type="protein sequence ID" value="MBC3932354.1"/>
    <property type="molecule type" value="Genomic_DNA"/>
</dbReference>
<dbReference type="PROSITE" id="PS51274">
    <property type="entry name" value="GATASE_COBBQ"/>
    <property type="match status" value="1"/>
</dbReference>
<dbReference type="EC" id="4.3.2.10" evidence="10"/>
<feature type="domain" description="Glutamine amidotransferase" evidence="11">
    <location>
        <begin position="7"/>
        <end position="211"/>
    </location>
</feature>
<sequence>MSNTVTLIDYGLGNLLSVARAFEHCGAKVVLSHDPSEIERAERLVLPGVGAFADGMHELRERGLVDPIRRYAESDRPLLGICLGMQMLVTTSEEFGEHKGLDLIPGRARAIPQMATNGVALKIPHIGWSALHRPEHADWQGSLLVDTAPGSSVYLVHSFAVETDDQSHLLSYCNYGGHSIAATIQRGAVVGCQFHPEKSGPEGLRMLAAFMRS</sequence>
<comment type="function">
    <text evidence="10">IGPS catalyzes the conversion of PRFAR and glutamine to IGP, AICAR and glutamate. The HisH subunit catalyzes the hydrolysis of glutamine to glutamate and ammonia as part of the synthesis of IGP and AICAR. The resulting ammonia molecule is channeled to the active site of HisF.</text>
</comment>
<keyword evidence="5 10" id="KW-0315">Glutamine amidotransferase</keyword>
<evidence type="ECO:0000256" key="2">
    <source>
        <dbReference type="ARBA" id="ARBA00011152"/>
    </source>
</evidence>
<comment type="caution">
    <text evidence="12">The sequence shown here is derived from an EMBL/GenBank/DDBJ whole genome shotgun (WGS) entry which is preliminary data.</text>
</comment>
<dbReference type="EC" id="3.5.1.2" evidence="10"/>
<dbReference type="Gene3D" id="3.40.50.880">
    <property type="match status" value="1"/>
</dbReference>
<reference evidence="12 13" key="1">
    <citation type="submission" date="2020-08" db="EMBL/GenBank/DDBJ databases">
        <title>Novel species isolated from subtropical streams in China.</title>
        <authorList>
            <person name="Lu H."/>
        </authorList>
    </citation>
    <scope>NUCLEOTIDE SEQUENCE [LARGE SCALE GENOMIC DNA]</scope>
    <source>
        <strain evidence="12 13">CY22W</strain>
    </source>
</reference>
<proteinExistence type="inferred from homology"/>
<dbReference type="SUPFAM" id="SSF52317">
    <property type="entry name" value="Class I glutamine amidotransferase-like"/>
    <property type="match status" value="1"/>
</dbReference>